<dbReference type="PANTHER" id="PTHR37953">
    <property type="entry name" value="UPF0127 PROTEIN MJ1496"/>
    <property type="match status" value="1"/>
</dbReference>
<dbReference type="PANTHER" id="PTHR37953:SF1">
    <property type="entry name" value="UPF0127 PROTEIN MJ1496"/>
    <property type="match status" value="1"/>
</dbReference>
<evidence type="ECO:0000256" key="1">
    <source>
        <dbReference type="SAM" id="SignalP"/>
    </source>
</evidence>
<dbReference type="AlphaFoldDB" id="A0A432ZTU5"/>
<keyword evidence="3" id="KW-1185">Reference proteome</keyword>
<dbReference type="Gene3D" id="2.60.120.1140">
    <property type="entry name" value="Protein of unknown function DUF192"/>
    <property type="match status" value="1"/>
</dbReference>
<evidence type="ECO:0000313" key="3">
    <source>
        <dbReference type="Proteomes" id="UP000287996"/>
    </source>
</evidence>
<dbReference type="RefSeq" id="WP_126840553.1">
    <property type="nucleotide sequence ID" value="NZ_PIQH01000001.1"/>
</dbReference>
<keyword evidence="1" id="KW-0732">Signal</keyword>
<dbReference type="OrthoDB" id="5526466at2"/>
<dbReference type="Proteomes" id="UP000287996">
    <property type="component" value="Unassembled WGS sequence"/>
</dbReference>
<comment type="caution">
    <text evidence="2">The sequence shown here is derived from an EMBL/GenBank/DDBJ whole genome shotgun (WGS) entry which is preliminary data.</text>
</comment>
<dbReference type="InterPro" id="IPR038695">
    <property type="entry name" value="Saro_0823-like_sf"/>
</dbReference>
<reference evidence="2 3" key="1">
    <citation type="journal article" date="2011" name="Front. Microbiol.">
        <title>Genomic signatures of strain selection and enhancement in Bacillus atrophaeus var. globigii, a historical biowarfare simulant.</title>
        <authorList>
            <person name="Gibbons H.S."/>
            <person name="Broomall S.M."/>
            <person name="McNew L.A."/>
            <person name="Daligault H."/>
            <person name="Chapman C."/>
            <person name="Bruce D."/>
            <person name="Karavis M."/>
            <person name="Krepps M."/>
            <person name="McGregor P.A."/>
            <person name="Hong C."/>
            <person name="Park K.H."/>
            <person name="Akmal A."/>
            <person name="Feldman A."/>
            <person name="Lin J.S."/>
            <person name="Chang W.E."/>
            <person name="Higgs B.W."/>
            <person name="Demirev P."/>
            <person name="Lindquist J."/>
            <person name="Liem A."/>
            <person name="Fochler E."/>
            <person name="Read T.D."/>
            <person name="Tapia R."/>
            <person name="Johnson S."/>
            <person name="Bishop-Lilly K.A."/>
            <person name="Detter C."/>
            <person name="Han C."/>
            <person name="Sozhamannan S."/>
            <person name="Rosenzweig C.N."/>
            <person name="Skowronski E.W."/>
        </authorList>
    </citation>
    <scope>NUCLEOTIDE SEQUENCE [LARGE SCALE GENOMIC DNA]</scope>
    <source>
        <strain evidence="2 3">CC-PW-9</strain>
    </source>
</reference>
<evidence type="ECO:0008006" key="4">
    <source>
        <dbReference type="Google" id="ProtNLM"/>
    </source>
</evidence>
<dbReference type="Pfam" id="PF02643">
    <property type="entry name" value="DUF192"/>
    <property type="match status" value="1"/>
</dbReference>
<sequence length="170" mass="18939">MNAATISKYLLAGLAVISAAVAAQQYPVPEPQQFDTTQVCLADIAEPITVELAETEEQHARGLMERESLQDYHGMWFKYPSDRPGYAGFWMFHTLIPLDIAYLDSDGKIVAAFTMLPCKSDDPRQCRAYNPNKTYRSAIELPAGFLSRHDIRMGDRLRQSSDGSCATSSQ</sequence>
<dbReference type="EMBL" id="PIQH01000001">
    <property type="protein sequence ID" value="RUO81206.1"/>
    <property type="molecule type" value="Genomic_DNA"/>
</dbReference>
<name>A0A432ZTU5_9GAMM</name>
<protein>
    <recommendedName>
        <fullName evidence="4">DUF192 domain-containing protein</fullName>
    </recommendedName>
</protein>
<feature type="signal peptide" evidence="1">
    <location>
        <begin position="1"/>
        <end position="22"/>
    </location>
</feature>
<feature type="chain" id="PRO_5019189951" description="DUF192 domain-containing protein" evidence="1">
    <location>
        <begin position="23"/>
        <end position="170"/>
    </location>
</feature>
<organism evidence="2 3">
    <name type="scientific">Idiomarina tyrosinivorans</name>
    <dbReference type="NCBI Taxonomy" id="1445662"/>
    <lineage>
        <taxon>Bacteria</taxon>
        <taxon>Pseudomonadati</taxon>
        <taxon>Pseudomonadota</taxon>
        <taxon>Gammaproteobacteria</taxon>
        <taxon>Alteromonadales</taxon>
        <taxon>Idiomarinaceae</taxon>
        <taxon>Idiomarina</taxon>
    </lineage>
</organism>
<accession>A0A432ZTU5</accession>
<proteinExistence type="predicted"/>
<evidence type="ECO:0000313" key="2">
    <source>
        <dbReference type="EMBL" id="RUO81206.1"/>
    </source>
</evidence>
<gene>
    <name evidence="2" type="ORF">CWI84_00095</name>
</gene>
<dbReference type="InterPro" id="IPR003795">
    <property type="entry name" value="DUF192"/>
</dbReference>